<keyword evidence="2" id="KW-1185">Reference proteome</keyword>
<dbReference type="HOGENOM" id="CLU_3400213_0_0_1"/>
<evidence type="ECO:0000313" key="2">
    <source>
        <dbReference type="Proteomes" id="UP000009183"/>
    </source>
</evidence>
<dbReference type="Proteomes" id="UP000009183">
    <property type="component" value="Chromosome 14"/>
</dbReference>
<protein>
    <submittedName>
        <fullName evidence="1">Uncharacterized protein</fullName>
    </submittedName>
</protein>
<reference evidence="2" key="1">
    <citation type="journal article" date="2007" name="Nature">
        <title>The grapevine genome sequence suggests ancestral hexaploidization in major angiosperm phyla.</title>
        <authorList>
            <consortium name="The French-Italian Public Consortium for Grapevine Genome Characterization."/>
            <person name="Jaillon O."/>
            <person name="Aury J.-M."/>
            <person name="Noel B."/>
            <person name="Policriti A."/>
            <person name="Clepet C."/>
            <person name="Casagrande A."/>
            <person name="Choisne N."/>
            <person name="Aubourg S."/>
            <person name="Vitulo N."/>
            <person name="Jubin C."/>
            <person name="Vezzi A."/>
            <person name="Legeai F."/>
            <person name="Hugueney P."/>
            <person name="Dasilva C."/>
            <person name="Horner D."/>
            <person name="Mica E."/>
            <person name="Jublot D."/>
            <person name="Poulain J."/>
            <person name="Bruyere C."/>
            <person name="Billault A."/>
            <person name="Segurens B."/>
            <person name="Gouyvenoux M."/>
            <person name="Ugarte E."/>
            <person name="Cattonaro F."/>
            <person name="Anthouard V."/>
            <person name="Vico V."/>
            <person name="Del Fabbro C."/>
            <person name="Alaux M."/>
            <person name="Di Gaspero G."/>
            <person name="Dumas V."/>
            <person name="Felice N."/>
            <person name="Paillard S."/>
            <person name="Juman I."/>
            <person name="Moroldo M."/>
            <person name="Scalabrin S."/>
            <person name="Canaguier A."/>
            <person name="Le Clainche I."/>
            <person name="Malacrida G."/>
            <person name="Durand E."/>
            <person name="Pesole G."/>
            <person name="Laucou V."/>
            <person name="Chatelet P."/>
            <person name="Merdinoglu D."/>
            <person name="Delledonne M."/>
            <person name="Pezzotti M."/>
            <person name="Lecharny A."/>
            <person name="Scarpelli C."/>
            <person name="Artiguenave F."/>
            <person name="Pe M.E."/>
            <person name="Valle G."/>
            <person name="Morgante M."/>
            <person name="Caboche M."/>
            <person name="Adam-Blondon A.-F."/>
            <person name="Weissenbach J."/>
            <person name="Quetier F."/>
            <person name="Wincker P."/>
        </authorList>
    </citation>
    <scope>NUCLEOTIDE SEQUENCE [LARGE SCALE GENOMIC DNA]</scope>
    <source>
        <strain evidence="2">cv. Pinot noir / PN40024</strain>
    </source>
</reference>
<gene>
    <name evidence="1" type="ordered locus">VIT_14s0066g00660</name>
</gene>
<evidence type="ECO:0000313" key="1">
    <source>
        <dbReference type="EMBL" id="CCB58479.1"/>
    </source>
</evidence>
<dbReference type="AlphaFoldDB" id="F6HUW1"/>
<sequence length="31" mass="3692">MIYNQILPVPFNQLNHSVEWVMSSYPRQTKA</sequence>
<organism evidence="1 2">
    <name type="scientific">Vitis vinifera</name>
    <name type="common">Grape</name>
    <dbReference type="NCBI Taxonomy" id="29760"/>
    <lineage>
        <taxon>Eukaryota</taxon>
        <taxon>Viridiplantae</taxon>
        <taxon>Streptophyta</taxon>
        <taxon>Embryophyta</taxon>
        <taxon>Tracheophyta</taxon>
        <taxon>Spermatophyta</taxon>
        <taxon>Magnoliopsida</taxon>
        <taxon>eudicotyledons</taxon>
        <taxon>Gunneridae</taxon>
        <taxon>Pentapetalae</taxon>
        <taxon>rosids</taxon>
        <taxon>Vitales</taxon>
        <taxon>Vitaceae</taxon>
        <taxon>Viteae</taxon>
        <taxon>Vitis</taxon>
    </lineage>
</organism>
<accession>F6HUW1</accession>
<dbReference type="InParanoid" id="F6HUW1"/>
<dbReference type="PaxDb" id="29760-VIT_14s0066g00660.t01"/>
<dbReference type="STRING" id="29760.F6HUW1"/>
<name>F6HUW1_VITVI</name>
<dbReference type="EMBL" id="FN596252">
    <property type="protein sequence ID" value="CCB58479.1"/>
    <property type="molecule type" value="Genomic_DNA"/>
</dbReference>
<proteinExistence type="predicted"/>